<keyword evidence="3" id="KW-1185">Reference proteome</keyword>
<evidence type="ECO:0000256" key="1">
    <source>
        <dbReference type="ARBA" id="ARBA00022679"/>
    </source>
</evidence>
<accession>H5U724</accession>
<dbReference type="Gene3D" id="3.30.160.270">
    <property type="match status" value="1"/>
</dbReference>
<gene>
    <name evidence="2" type="ORF">GOSPT_133_00290</name>
</gene>
<reference evidence="2 3" key="1">
    <citation type="submission" date="2012-02" db="EMBL/GenBank/DDBJ databases">
        <title>Whole genome shotgun sequence of Gordonia sputi NBRC 100414.</title>
        <authorList>
            <person name="Yoshida I."/>
            <person name="Hosoyama A."/>
            <person name="Tsuchikane K."/>
            <person name="Katsumata H."/>
            <person name="Yamazaki S."/>
            <person name="Fujita N."/>
        </authorList>
    </citation>
    <scope>NUCLEOTIDE SEQUENCE [LARGE SCALE GENOMIC DNA]</scope>
    <source>
        <strain evidence="2 3">NBRC 100414</strain>
    </source>
</reference>
<dbReference type="InterPro" id="IPR036230">
    <property type="entry name" value="LeuA_allosteric_dom_sf"/>
</dbReference>
<evidence type="ECO:0000313" key="2">
    <source>
        <dbReference type="EMBL" id="GAB41532.1"/>
    </source>
</evidence>
<dbReference type="Proteomes" id="UP000005845">
    <property type="component" value="Unassembled WGS sequence"/>
</dbReference>
<dbReference type="GO" id="GO:0016740">
    <property type="term" value="F:transferase activity"/>
    <property type="evidence" value="ECO:0007669"/>
    <property type="project" value="UniProtKB-KW"/>
</dbReference>
<keyword evidence="1" id="KW-0808">Transferase</keyword>
<dbReference type="SUPFAM" id="SSF110921">
    <property type="entry name" value="2-isopropylmalate synthase LeuA, allosteric (dimerisation) domain"/>
    <property type="match status" value="1"/>
</dbReference>
<proteinExistence type="predicted"/>
<evidence type="ECO:0008006" key="4">
    <source>
        <dbReference type="Google" id="ProtNLM"/>
    </source>
</evidence>
<dbReference type="eggNOG" id="COG0119">
    <property type="taxonomic scope" value="Bacteria"/>
</dbReference>
<organism evidence="2 3">
    <name type="scientific">Gordonia sputi NBRC 100414</name>
    <dbReference type="NCBI Taxonomy" id="1089453"/>
    <lineage>
        <taxon>Bacteria</taxon>
        <taxon>Bacillati</taxon>
        <taxon>Actinomycetota</taxon>
        <taxon>Actinomycetes</taxon>
        <taxon>Mycobacteriales</taxon>
        <taxon>Gordoniaceae</taxon>
        <taxon>Gordonia</taxon>
    </lineage>
</organism>
<dbReference type="EMBL" id="BAFC01000131">
    <property type="protein sequence ID" value="GAB41532.1"/>
    <property type="molecule type" value="Genomic_DNA"/>
</dbReference>
<dbReference type="AlphaFoldDB" id="H5U724"/>
<comment type="caution">
    <text evidence="2">The sequence shown here is derived from an EMBL/GenBank/DDBJ whole genome shotgun (WGS) entry which is preliminary data.</text>
</comment>
<sequence length="164" mass="17788">MHNLHFSQPCCDSNGADPLWQRTGHALPNGIRQEAAGMTWQQFVDEYTTNGAIRLGSWTVAPAPGDMVECRATIAYDDRIMSMTATAAGPVGAMTSILHDLGVSVQIVRLHQRRLDDRNVSFLLCEHDRQQCWATGDGDTTADANINALIAGANRLLAGSDLHS</sequence>
<name>H5U724_9ACTN</name>
<evidence type="ECO:0000313" key="3">
    <source>
        <dbReference type="Proteomes" id="UP000005845"/>
    </source>
</evidence>
<protein>
    <recommendedName>
        <fullName evidence="4">2-isopropylmalate synthase LeuA allosteric (dimerisation) domain-containing protein</fullName>
    </recommendedName>
</protein>